<evidence type="ECO:0000313" key="3">
    <source>
        <dbReference type="EMBL" id="OAZ60937.1"/>
    </source>
</evidence>
<evidence type="ECO:0000259" key="2">
    <source>
        <dbReference type="Pfam" id="PF13372"/>
    </source>
</evidence>
<dbReference type="AlphaFoldDB" id="A0A1A0CF15"/>
<reference evidence="3 4" key="1">
    <citation type="submission" date="2016-05" db="EMBL/GenBank/DDBJ databases">
        <title>Genome sequencing of Acetobacter pasteurianus strain SRCM100623.</title>
        <authorList>
            <person name="Song Y.R."/>
        </authorList>
    </citation>
    <scope>NUCLEOTIDE SEQUENCE [LARGE SCALE GENOMIC DNA]</scope>
    <source>
        <strain evidence="3 4">SRCM100623</strain>
    </source>
</reference>
<feature type="region of interest" description="Disordered" evidence="1">
    <location>
        <begin position="40"/>
        <end position="79"/>
    </location>
</feature>
<dbReference type="Gene3D" id="2.40.160.100">
    <property type="match status" value="1"/>
</dbReference>
<name>A0A1A0CF15_ACEPA</name>
<dbReference type="InterPro" id="IPR053728">
    <property type="entry name" value="Alginate_Permeability_Chnl"/>
</dbReference>
<dbReference type="InterPro" id="IPR025388">
    <property type="entry name" value="Alginate_export_dom"/>
</dbReference>
<comment type="caution">
    <text evidence="3">The sequence shown here is derived from an EMBL/GenBank/DDBJ whole genome shotgun (WGS) entry which is preliminary data.</text>
</comment>
<dbReference type="Proteomes" id="UP000093796">
    <property type="component" value="Unassembled WGS sequence"/>
</dbReference>
<dbReference type="Pfam" id="PF13372">
    <property type="entry name" value="Alginate_exp"/>
    <property type="match status" value="1"/>
</dbReference>
<dbReference type="EMBL" id="LYUD01000160">
    <property type="protein sequence ID" value="OAZ60937.1"/>
    <property type="molecule type" value="Genomic_DNA"/>
</dbReference>
<protein>
    <recommendedName>
        <fullName evidence="2">Alginate export domain-containing protein</fullName>
    </recommendedName>
</protein>
<accession>A0A1A0CF15</accession>
<feature type="domain" description="Alginate export" evidence="2">
    <location>
        <begin position="147"/>
        <end position="535"/>
    </location>
</feature>
<evidence type="ECO:0000313" key="4">
    <source>
        <dbReference type="Proteomes" id="UP000093796"/>
    </source>
</evidence>
<sequence length="567" mass="61194">MLSSHTSPLGRPAALCLRNRFMTVTLLSVVLGGTALAETLPETTRKTPPAPDTARLHTVSSSTARPITGPHAALPAKPQAAPAQPKWYGVFGGANGAVSGFGTVGPYGQARWAEDWSFLADGNTAAKRHDWFDRLKYIRLNDSGSIWLTLSGEERLRYIFETNPAMGHAGVTNASRVMIRNQYGADLHLGQHVRVYAELINAEAGGSNTYGYNTGLQRERLDLQQGFVEVKGHLLNATVGAMGGRQLFLDAPVVMQSARDIPNVQQTWDGFRGYAMWKRFRIDVFDFFQTNKAPVGIFSDGTNYSGRLYGAYTSTALPKFSFLGQPSQLYLDAFFMGYLYGGATASIATAKVGGLQAGSTRRDGIGGRLWGKLGPMTVSLDGIFQGGSFRPANNGQARPVRAFAVNGSAVYTFAGVRGAPSIGVQADIFSGGNYNKTTGAVGTFGTPYFPLPYYNDVTLTLNSQNLVGVGPLISFSPAPKVTMRLHAPFFWRDSTQDAIYGIGRVYAPRGNLQGGYIGAEPQFQTSWNFASHWTWTSDVAGLATSHSAQDVGLKSSLMFMQTMSLVF</sequence>
<proteinExistence type="predicted"/>
<organism evidence="3 4">
    <name type="scientific">Acetobacter pasteurianus</name>
    <name type="common">Acetobacter turbidans</name>
    <dbReference type="NCBI Taxonomy" id="438"/>
    <lineage>
        <taxon>Bacteria</taxon>
        <taxon>Pseudomonadati</taxon>
        <taxon>Pseudomonadota</taxon>
        <taxon>Alphaproteobacteria</taxon>
        <taxon>Acetobacterales</taxon>
        <taxon>Acetobacteraceae</taxon>
        <taxon>Acetobacter</taxon>
    </lineage>
</organism>
<evidence type="ECO:0000256" key="1">
    <source>
        <dbReference type="SAM" id="MobiDB-lite"/>
    </source>
</evidence>
<dbReference type="PATRIC" id="fig|438.15.peg.3130"/>
<gene>
    <name evidence="3" type="ORF">SRCM100623_02836</name>
</gene>